<dbReference type="PANTHER" id="PTHR43077:SF10">
    <property type="entry name" value="TRANSPORT PERMEASE PROTEIN"/>
    <property type="match status" value="1"/>
</dbReference>
<dbReference type="InterPro" id="IPR004089">
    <property type="entry name" value="MCPsignal_dom"/>
</dbReference>
<feature type="transmembrane region" description="Helical" evidence="6">
    <location>
        <begin position="546"/>
        <end position="566"/>
    </location>
</feature>
<dbReference type="Gene3D" id="3.40.1710.10">
    <property type="entry name" value="abc type-2 transporter like domain"/>
    <property type="match status" value="1"/>
</dbReference>
<feature type="transmembrane region" description="Helical" evidence="6">
    <location>
        <begin position="18"/>
        <end position="37"/>
    </location>
</feature>
<proteinExistence type="predicted"/>
<dbReference type="OrthoDB" id="9811483at2"/>
<dbReference type="Proteomes" id="UP000265962">
    <property type="component" value="Unassembled WGS sequence"/>
</dbReference>
<dbReference type="EMBL" id="OMOH01000001">
    <property type="protein sequence ID" value="SPF67083.1"/>
    <property type="molecule type" value="Genomic_DNA"/>
</dbReference>
<keyword evidence="5" id="KW-0807">Transducer</keyword>
<dbReference type="GO" id="GO:0016020">
    <property type="term" value="C:membrane"/>
    <property type="evidence" value="ECO:0007669"/>
    <property type="project" value="UniProtKB-SubCell"/>
</dbReference>
<feature type="transmembrane region" description="Helical" evidence="6">
    <location>
        <begin position="587"/>
        <end position="614"/>
    </location>
</feature>
<evidence type="ECO:0000256" key="1">
    <source>
        <dbReference type="ARBA" id="ARBA00004141"/>
    </source>
</evidence>
<evidence type="ECO:0000313" key="9">
    <source>
        <dbReference type="Proteomes" id="UP000265962"/>
    </source>
</evidence>
<gene>
    <name evidence="8" type="ORF">PROPJV5_0093</name>
</gene>
<dbReference type="Pfam" id="PF12698">
    <property type="entry name" value="ABC2_membrane_3"/>
    <property type="match status" value="1"/>
</dbReference>
<reference evidence="9" key="1">
    <citation type="submission" date="2018-02" db="EMBL/GenBank/DDBJ databases">
        <authorList>
            <person name="Hornung B."/>
        </authorList>
    </citation>
    <scope>NUCLEOTIDE SEQUENCE [LARGE SCALE GENOMIC DNA]</scope>
</reference>
<dbReference type="GO" id="GO:0140359">
    <property type="term" value="F:ABC-type transporter activity"/>
    <property type="evidence" value="ECO:0007669"/>
    <property type="project" value="InterPro"/>
</dbReference>
<dbReference type="InterPro" id="IPR017500">
    <property type="entry name" value="Phage_infect_YhgE_N"/>
</dbReference>
<feature type="transmembrane region" description="Helical" evidence="6">
    <location>
        <begin position="689"/>
        <end position="722"/>
    </location>
</feature>
<evidence type="ECO:0000256" key="5">
    <source>
        <dbReference type="PROSITE-ProRule" id="PRU00284"/>
    </source>
</evidence>
<keyword evidence="4 6" id="KW-0472">Membrane</keyword>
<dbReference type="NCBIfam" id="TIGR03061">
    <property type="entry name" value="pip_yhgE_Nterm"/>
    <property type="match status" value="1"/>
</dbReference>
<evidence type="ECO:0000256" key="3">
    <source>
        <dbReference type="ARBA" id="ARBA00022989"/>
    </source>
</evidence>
<dbReference type="AlphaFoldDB" id="A0A375HX81"/>
<dbReference type="SUPFAM" id="SSF58104">
    <property type="entry name" value="Methyl-accepting chemotaxis protein (MCP) signaling domain"/>
    <property type="match status" value="1"/>
</dbReference>
<feature type="transmembrane region" description="Helical" evidence="6">
    <location>
        <begin position="620"/>
        <end position="638"/>
    </location>
</feature>
<dbReference type="NCBIfam" id="TIGR03057">
    <property type="entry name" value="xxxLxxG_by_4"/>
    <property type="match status" value="3"/>
</dbReference>
<dbReference type="InterPro" id="IPR013525">
    <property type="entry name" value="ABC2_TM"/>
</dbReference>
<evidence type="ECO:0000259" key="7">
    <source>
        <dbReference type="PROSITE" id="PS50111"/>
    </source>
</evidence>
<dbReference type="GO" id="GO:0007165">
    <property type="term" value="P:signal transduction"/>
    <property type="evidence" value="ECO:0007669"/>
    <property type="project" value="UniProtKB-KW"/>
</dbReference>
<evidence type="ECO:0000256" key="6">
    <source>
        <dbReference type="SAM" id="Phobius"/>
    </source>
</evidence>
<dbReference type="InterPro" id="IPR023908">
    <property type="entry name" value="xxxLxxG_rpt"/>
</dbReference>
<accession>A0A375HX81</accession>
<evidence type="ECO:0000256" key="2">
    <source>
        <dbReference type="ARBA" id="ARBA00022692"/>
    </source>
</evidence>
<evidence type="ECO:0000313" key="8">
    <source>
        <dbReference type="EMBL" id="SPF67083.1"/>
    </source>
</evidence>
<feature type="transmembrane region" description="Helical" evidence="6">
    <location>
        <begin position="650"/>
        <end position="669"/>
    </location>
</feature>
<keyword evidence="3 6" id="KW-1133">Transmembrane helix</keyword>
<protein>
    <submittedName>
        <fullName evidence="8">Phage infection protein, YhgE, N-terminal</fullName>
    </submittedName>
</protein>
<dbReference type="PROSITE" id="PS50111">
    <property type="entry name" value="CHEMOTAXIS_TRANSDUC_2"/>
    <property type="match status" value="1"/>
</dbReference>
<keyword evidence="9" id="KW-1185">Reference proteome</keyword>
<dbReference type="PANTHER" id="PTHR43077">
    <property type="entry name" value="TRANSPORT PERMEASE YVFS-RELATED"/>
    <property type="match status" value="1"/>
</dbReference>
<dbReference type="RefSeq" id="WP_119714389.1">
    <property type="nucleotide sequence ID" value="NZ_OMOH01000001.1"/>
</dbReference>
<name>A0A375HX81_9ACTN</name>
<dbReference type="Gene3D" id="1.10.287.950">
    <property type="entry name" value="Methyl-accepting chemotaxis protein"/>
    <property type="match status" value="2"/>
</dbReference>
<evidence type="ECO:0000256" key="4">
    <source>
        <dbReference type="ARBA" id="ARBA00023136"/>
    </source>
</evidence>
<feature type="domain" description="Methyl-accepting transducer" evidence="7">
    <location>
        <begin position="285"/>
        <end position="521"/>
    </location>
</feature>
<organism evidence="8 9">
    <name type="scientific">Propionibacterium ruminifibrarum</name>
    <dbReference type="NCBI Taxonomy" id="1962131"/>
    <lineage>
        <taxon>Bacteria</taxon>
        <taxon>Bacillati</taxon>
        <taxon>Actinomycetota</taxon>
        <taxon>Actinomycetes</taxon>
        <taxon>Propionibacteriales</taxon>
        <taxon>Propionibacteriaceae</taxon>
        <taxon>Propionibacterium</taxon>
    </lineage>
</organism>
<comment type="subcellular location">
    <subcellularLocation>
        <location evidence="1">Membrane</location>
        <topology evidence="1">Multi-pass membrane protein</topology>
    </subcellularLocation>
</comment>
<dbReference type="InterPro" id="IPR051328">
    <property type="entry name" value="T7SS_ABC-Transporter"/>
</dbReference>
<keyword evidence="2 6" id="KW-0812">Transmembrane</keyword>
<sequence length="747" mass="74352">MRERTIGHLRGRTSWRTWAAMLCVPALLMGLLVLAFHDPDSEMGQVRAAVVNDDTPVTIDGQTRPMGRQLVKELVNSNNDDYDWVLTTAGDAADGLRNGEYTVAVEIPSDFSAKATSVAGDDAGAASQASVTITTAEDSPLLDARVGTALAEAAERSLGQQITQTYVDTVLTSMGTLHDNLATASDGADTLAESIGTADDGAAQLATGADTLATGTDTLASGQRSLAAGLSELKTQTADLPTQTQALADGATQLATGAHQVSDGTTSVADGATQLAGATQTIGDGADTLSASASQLSDALANAQSQTADLPTRTQALADGANSVSAGVDALATQLQQLSGACAQSAEACQAASAGLGELSTQLGALQQGASQVAAGASTLNDNAADLSAGIGAAAAGAGQISDGAASLATGAHEAATGANDLATGATNLRSGAQQVASGADDLSSATGSLASSAPTLTEAIASASSGADQLVTGTESAADGAHDLADGATTLHEGTTRLKDGSGTLASGLRSAAGQVPSYTADQRDQISQVVTTPLVSATSGLGSYARSAVALFGVLALWVAAIAFSVNSPAITRTAFASNLPTWQLALRSLGPTLLFSAGCALVVSTIATVALRPGAGAFFTVLAAAFLIELVFLAINQALGSIHRIGGRVVALAVLVLAVVGGVWSAQPAWLQSVASFLPTDPAVALIRVMAVPTSAGLVSALAALIAWWAAALVVLIALTGRARTTTLLPDRFTARNGGAGQWV</sequence>